<name>A0A0D2G3A4_9EURO</name>
<dbReference type="OrthoDB" id="3918601at2759"/>
<dbReference type="HOGENOM" id="CLU_036632_1_3_1"/>
<dbReference type="RefSeq" id="XP_013279076.1">
    <property type="nucleotide sequence ID" value="XM_013423622.1"/>
</dbReference>
<keyword evidence="5" id="KW-1185">Reference proteome</keyword>
<feature type="transmembrane region" description="Helical" evidence="2">
    <location>
        <begin position="131"/>
        <end position="155"/>
    </location>
</feature>
<evidence type="ECO:0000256" key="2">
    <source>
        <dbReference type="SAM" id="Phobius"/>
    </source>
</evidence>
<dbReference type="PANTHER" id="PTHR39614:SF2">
    <property type="entry name" value="INTEGRAL MEMBRANE PROTEIN"/>
    <property type="match status" value="1"/>
</dbReference>
<feature type="transmembrane region" description="Helical" evidence="2">
    <location>
        <begin position="52"/>
        <end position="72"/>
    </location>
</feature>
<keyword evidence="2" id="KW-0472">Membrane</keyword>
<dbReference type="STRING" id="1442368.A0A0D2G3A4"/>
<dbReference type="AlphaFoldDB" id="A0A0D2G3A4"/>
<dbReference type="GeneID" id="25311532"/>
<evidence type="ECO:0000313" key="5">
    <source>
        <dbReference type="Proteomes" id="UP000053029"/>
    </source>
</evidence>
<accession>A0A0D2G3A4</accession>
<keyword evidence="2" id="KW-0812">Transmembrane</keyword>
<proteinExistence type="predicted"/>
<dbReference type="Pfam" id="PF20684">
    <property type="entry name" value="Fung_rhodopsin"/>
    <property type="match status" value="1"/>
</dbReference>
<protein>
    <recommendedName>
        <fullName evidence="3">Rhodopsin domain-containing protein</fullName>
    </recommendedName>
</protein>
<dbReference type="Proteomes" id="UP000053029">
    <property type="component" value="Unassembled WGS sequence"/>
</dbReference>
<dbReference type="PANTHER" id="PTHR39614">
    <property type="entry name" value="INTEGRAL MEMBRANE PROTEIN"/>
    <property type="match status" value="1"/>
</dbReference>
<organism evidence="4 5">
    <name type="scientific">Fonsecaea pedrosoi CBS 271.37</name>
    <dbReference type="NCBI Taxonomy" id="1442368"/>
    <lineage>
        <taxon>Eukaryota</taxon>
        <taxon>Fungi</taxon>
        <taxon>Dikarya</taxon>
        <taxon>Ascomycota</taxon>
        <taxon>Pezizomycotina</taxon>
        <taxon>Eurotiomycetes</taxon>
        <taxon>Chaetothyriomycetidae</taxon>
        <taxon>Chaetothyriales</taxon>
        <taxon>Herpotrichiellaceae</taxon>
        <taxon>Fonsecaea</taxon>
    </lineage>
</organism>
<evidence type="ECO:0000313" key="4">
    <source>
        <dbReference type="EMBL" id="KIW75268.1"/>
    </source>
</evidence>
<feature type="transmembrane region" description="Helical" evidence="2">
    <location>
        <begin position="243"/>
        <end position="267"/>
    </location>
</feature>
<gene>
    <name evidence="4" type="ORF">Z517_12042</name>
</gene>
<reference evidence="4 5" key="1">
    <citation type="submission" date="2015-01" db="EMBL/GenBank/DDBJ databases">
        <title>The Genome Sequence of Fonsecaea pedrosoi CBS 271.37.</title>
        <authorList>
            <consortium name="The Broad Institute Genomics Platform"/>
            <person name="Cuomo C."/>
            <person name="de Hoog S."/>
            <person name="Gorbushina A."/>
            <person name="Stielow B."/>
            <person name="Teixiera M."/>
            <person name="Abouelleil A."/>
            <person name="Chapman S.B."/>
            <person name="Priest M."/>
            <person name="Young S.K."/>
            <person name="Wortman J."/>
            <person name="Nusbaum C."/>
            <person name="Birren B."/>
        </authorList>
    </citation>
    <scope>NUCLEOTIDE SEQUENCE [LARGE SCALE GENOMIC DNA]</scope>
    <source>
        <strain evidence="4 5">CBS 271.37</strain>
    </source>
</reference>
<dbReference type="EMBL" id="KN846976">
    <property type="protein sequence ID" value="KIW75268.1"/>
    <property type="molecule type" value="Genomic_DNA"/>
</dbReference>
<evidence type="ECO:0000259" key="3">
    <source>
        <dbReference type="Pfam" id="PF20684"/>
    </source>
</evidence>
<dbReference type="VEuPathDB" id="FungiDB:Z517_12042"/>
<evidence type="ECO:0000256" key="1">
    <source>
        <dbReference type="SAM" id="MobiDB-lite"/>
    </source>
</evidence>
<feature type="transmembrane region" description="Helical" evidence="2">
    <location>
        <begin position="17"/>
        <end position="40"/>
    </location>
</feature>
<keyword evidence="2" id="KW-1133">Transmembrane helix</keyword>
<dbReference type="InterPro" id="IPR049326">
    <property type="entry name" value="Rhodopsin_dom_fungi"/>
</dbReference>
<feature type="region of interest" description="Disordered" evidence="1">
    <location>
        <begin position="328"/>
        <end position="409"/>
    </location>
</feature>
<feature type="domain" description="Rhodopsin" evidence="3">
    <location>
        <begin position="36"/>
        <end position="271"/>
    </location>
</feature>
<feature type="transmembrane region" description="Helical" evidence="2">
    <location>
        <begin position="209"/>
        <end position="231"/>
    </location>
</feature>
<sequence>MAVSKPLGVISAEDQSGLILILTSLSLCFVLVAFAIRIYIRVPQRLWKWDDHILTAATVFSIVQTSLVLYAVHLGLGQRKAFEGDDSNSDSIKKYYYANDFLYLVVLLFSKLAVCFLFLRLTRRRGHMIAIYTTTGLCGGWFVLSVLLISIDSSWRQAFSTPVETDNLSKQFGRWLAVGITDSITELLFVLFAAYLVSDLHMSKVQKAIVVFAFALRLLAIPACGIRLYYLNPTTLPGNRSESLSLAIVCTQIQLGYGIMAASVTVLKPFMAVYEKPVGYSGYTSNTVAKKYMTTNNSDRDHDHDHLSFKMQPLSHSDEVMPERLTPHAVTFDPNQPTFSSRIPLGPGQGQKQKGRSGSGYGHEKSDSIHSHDSRRLIIERKTDWSIRYEEAESHKSVVSEGAPSVSDR</sequence>
<feature type="compositionally biased region" description="Basic and acidic residues" evidence="1">
    <location>
        <begin position="362"/>
        <end position="398"/>
    </location>
</feature>
<feature type="transmembrane region" description="Helical" evidence="2">
    <location>
        <begin position="175"/>
        <end position="197"/>
    </location>
</feature>
<feature type="transmembrane region" description="Helical" evidence="2">
    <location>
        <begin position="101"/>
        <end position="119"/>
    </location>
</feature>